<dbReference type="EMBL" id="UYRV01015358">
    <property type="protein sequence ID" value="VDK60973.1"/>
    <property type="molecule type" value="Genomic_DNA"/>
</dbReference>
<dbReference type="Proteomes" id="UP000271889">
    <property type="component" value="Unassembled WGS sequence"/>
</dbReference>
<reference evidence="1 2" key="1">
    <citation type="submission" date="2018-11" db="EMBL/GenBank/DDBJ databases">
        <authorList>
            <consortium name="Pathogen Informatics"/>
        </authorList>
    </citation>
    <scope>NUCLEOTIDE SEQUENCE [LARGE SCALE GENOMIC DNA]</scope>
</reference>
<protein>
    <submittedName>
        <fullName evidence="1">Uncharacterized protein</fullName>
    </submittedName>
</protein>
<keyword evidence="2" id="KW-1185">Reference proteome</keyword>
<accession>A0A3P6RXD6</accession>
<proteinExistence type="predicted"/>
<organism evidence="1 2">
    <name type="scientific">Cylicostephanus goldi</name>
    <name type="common">Nematode worm</name>
    <dbReference type="NCBI Taxonomy" id="71465"/>
    <lineage>
        <taxon>Eukaryota</taxon>
        <taxon>Metazoa</taxon>
        <taxon>Ecdysozoa</taxon>
        <taxon>Nematoda</taxon>
        <taxon>Chromadorea</taxon>
        <taxon>Rhabditida</taxon>
        <taxon>Rhabditina</taxon>
        <taxon>Rhabditomorpha</taxon>
        <taxon>Strongyloidea</taxon>
        <taxon>Strongylidae</taxon>
        <taxon>Cylicostephanus</taxon>
    </lineage>
</organism>
<feature type="non-terminal residue" evidence="1">
    <location>
        <position position="1"/>
    </location>
</feature>
<dbReference type="AlphaFoldDB" id="A0A3P6RXD6"/>
<gene>
    <name evidence="1" type="ORF">CGOC_LOCUS5176</name>
</gene>
<name>A0A3P6RXD6_CYLGO</name>
<dbReference type="OrthoDB" id="424249at2759"/>
<evidence type="ECO:0000313" key="1">
    <source>
        <dbReference type="EMBL" id="VDK60973.1"/>
    </source>
</evidence>
<sequence>WFQADFIVVDSAEGPQHTDVVAANKCRSSGAQYLRITPADLRVDTIIAQSSLRGVVRIGFFSNVGRCF</sequence>
<evidence type="ECO:0000313" key="2">
    <source>
        <dbReference type="Proteomes" id="UP000271889"/>
    </source>
</evidence>